<comment type="caution">
    <text evidence="5">The sequence shown here is derived from an EMBL/GenBank/DDBJ whole genome shotgun (WGS) entry which is preliminary data.</text>
</comment>
<dbReference type="InterPro" id="IPR013520">
    <property type="entry name" value="Ribonucl_H"/>
</dbReference>
<dbReference type="InterPro" id="IPR036397">
    <property type="entry name" value="RNaseH_sf"/>
</dbReference>
<dbReference type="CDD" id="cd06127">
    <property type="entry name" value="DEDDh"/>
    <property type="match status" value="1"/>
</dbReference>
<gene>
    <name evidence="5" type="ORF">GCM10025791_30270</name>
</gene>
<dbReference type="Pfam" id="PF00929">
    <property type="entry name" value="RNase_T"/>
    <property type="match status" value="1"/>
</dbReference>
<dbReference type="SMART" id="SM00479">
    <property type="entry name" value="EXOIII"/>
    <property type="match status" value="1"/>
</dbReference>
<dbReference type="GO" id="GO:0003676">
    <property type="term" value="F:nucleic acid binding"/>
    <property type="evidence" value="ECO:0007669"/>
    <property type="project" value="InterPro"/>
</dbReference>
<dbReference type="SUPFAM" id="SSF53098">
    <property type="entry name" value="Ribonuclease H-like"/>
    <property type="match status" value="1"/>
</dbReference>
<dbReference type="GO" id="GO:0005829">
    <property type="term" value="C:cytosol"/>
    <property type="evidence" value="ECO:0007669"/>
    <property type="project" value="TreeGrafter"/>
</dbReference>
<dbReference type="GO" id="GO:0008408">
    <property type="term" value="F:3'-5' exonuclease activity"/>
    <property type="evidence" value="ECO:0007669"/>
    <property type="project" value="TreeGrafter"/>
</dbReference>
<evidence type="ECO:0000313" key="6">
    <source>
        <dbReference type="Proteomes" id="UP001409585"/>
    </source>
</evidence>
<name>A0AAV3U620_9ALTE</name>
<keyword evidence="3 5" id="KW-0269">Exonuclease</keyword>
<evidence type="ECO:0000256" key="3">
    <source>
        <dbReference type="ARBA" id="ARBA00022839"/>
    </source>
</evidence>
<dbReference type="InterPro" id="IPR012337">
    <property type="entry name" value="RNaseH-like_sf"/>
</dbReference>
<dbReference type="Gene3D" id="3.30.420.10">
    <property type="entry name" value="Ribonuclease H-like superfamily/Ribonuclease H"/>
    <property type="match status" value="1"/>
</dbReference>
<evidence type="ECO:0000256" key="2">
    <source>
        <dbReference type="ARBA" id="ARBA00022801"/>
    </source>
</evidence>
<reference evidence="6" key="1">
    <citation type="journal article" date="2019" name="Int. J. Syst. Evol. Microbiol.">
        <title>The Global Catalogue of Microorganisms (GCM) 10K type strain sequencing project: providing services to taxonomists for standard genome sequencing and annotation.</title>
        <authorList>
            <consortium name="The Broad Institute Genomics Platform"/>
            <consortium name="The Broad Institute Genome Sequencing Center for Infectious Disease"/>
            <person name="Wu L."/>
            <person name="Ma J."/>
        </authorList>
    </citation>
    <scope>NUCLEOTIDE SEQUENCE [LARGE SCALE GENOMIC DNA]</scope>
    <source>
        <strain evidence="6">JCM 19134</strain>
    </source>
</reference>
<dbReference type="PANTHER" id="PTHR30231">
    <property type="entry name" value="DNA POLYMERASE III SUBUNIT EPSILON"/>
    <property type="match status" value="1"/>
</dbReference>
<accession>A0AAV3U620</accession>
<dbReference type="AlphaFoldDB" id="A0AAV3U620"/>
<dbReference type="PANTHER" id="PTHR30231:SF4">
    <property type="entry name" value="PROTEIN NEN2"/>
    <property type="match status" value="1"/>
</dbReference>
<keyword evidence="1" id="KW-0540">Nuclease</keyword>
<keyword evidence="2" id="KW-0378">Hydrolase</keyword>
<dbReference type="GO" id="GO:0006259">
    <property type="term" value="P:DNA metabolic process"/>
    <property type="evidence" value="ECO:0007669"/>
    <property type="project" value="UniProtKB-ARBA"/>
</dbReference>
<protein>
    <submittedName>
        <fullName evidence="5">3'-5' exonuclease</fullName>
    </submittedName>
</protein>
<evidence type="ECO:0000256" key="1">
    <source>
        <dbReference type="ARBA" id="ARBA00022722"/>
    </source>
</evidence>
<evidence type="ECO:0000259" key="4">
    <source>
        <dbReference type="SMART" id="SM00479"/>
    </source>
</evidence>
<organism evidence="5 6">
    <name type="scientific">Halioxenophilus aromaticivorans</name>
    <dbReference type="NCBI Taxonomy" id="1306992"/>
    <lineage>
        <taxon>Bacteria</taxon>
        <taxon>Pseudomonadati</taxon>
        <taxon>Pseudomonadota</taxon>
        <taxon>Gammaproteobacteria</taxon>
        <taxon>Alteromonadales</taxon>
        <taxon>Alteromonadaceae</taxon>
        <taxon>Halioxenophilus</taxon>
    </lineage>
</organism>
<dbReference type="EMBL" id="BAABLX010000027">
    <property type="protein sequence ID" value="GAA4948271.1"/>
    <property type="molecule type" value="Genomic_DNA"/>
</dbReference>
<evidence type="ECO:0000313" key="5">
    <source>
        <dbReference type="EMBL" id="GAA4948271.1"/>
    </source>
</evidence>
<feature type="domain" description="Exonuclease" evidence="4">
    <location>
        <begin position="1"/>
        <end position="172"/>
    </location>
</feature>
<dbReference type="Proteomes" id="UP001409585">
    <property type="component" value="Unassembled WGS sequence"/>
</dbReference>
<keyword evidence="6" id="KW-1185">Reference proteome</keyword>
<sequence>MAVDLETSSLSTADGEILSAGWVALDNQQILLHTAQHHLIAAENSVGQSAAIHHLRDCDLLAGKHTQTLLEALLEAAQGRVLLFHNASLDMAFLNQLCQNLCGTDLLLPYEDTLVNEKQKLTHQGKVIAQGDLTLAECRNRYHLPYYAGHNALNDALATAELYAAQQSHARSNT</sequence>
<proteinExistence type="predicted"/>